<reference evidence="2 3" key="1">
    <citation type="journal article" date="2018" name="Genome Announc.">
        <title>Draft Genome Sequence of Lactococcus sp. Strain NtB2 (JCM 32569), Isolated from the Gut of the Higher Termite Nasutitermes takasagoensis.</title>
        <authorList>
            <person name="Noda S."/>
            <person name="Aihara C."/>
            <person name="Yuki M."/>
            <person name="Ohkuma M."/>
        </authorList>
    </citation>
    <scope>NUCLEOTIDE SEQUENCE [LARGE SCALE GENOMIC DNA]</scope>
    <source>
        <strain evidence="2 3">NtB2</strain>
    </source>
</reference>
<feature type="transmembrane region" description="Helical" evidence="1">
    <location>
        <begin position="21"/>
        <end position="38"/>
    </location>
</feature>
<comment type="caution">
    <text evidence="2">The sequence shown here is derived from an EMBL/GenBank/DDBJ whole genome shotgun (WGS) entry which is preliminary data.</text>
</comment>
<protein>
    <recommendedName>
        <fullName evidence="4">DUF4190 domain-containing protein</fullName>
    </recommendedName>
</protein>
<keyword evidence="3" id="KW-1185">Reference proteome</keyword>
<keyword evidence="1" id="KW-1133">Transmembrane helix</keyword>
<feature type="transmembrane region" description="Helical" evidence="1">
    <location>
        <begin position="70"/>
        <end position="92"/>
    </location>
</feature>
<evidence type="ECO:0000313" key="3">
    <source>
        <dbReference type="Proteomes" id="UP000245021"/>
    </source>
</evidence>
<name>A0A2R5HES4_9LACT</name>
<dbReference type="RefSeq" id="WP_109245321.1">
    <property type="nucleotide sequence ID" value="NZ_BFFO01000002.1"/>
</dbReference>
<organism evidence="2 3">
    <name type="scientific">Lactococcus termiticola</name>
    <dbReference type="NCBI Taxonomy" id="2169526"/>
    <lineage>
        <taxon>Bacteria</taxon>
        <taxon>Bacillati</taxon>
        <taxon>Bacillota</taxon>
        <taxon>Bacilli</taxon>
        <taxon>Lactobacillales</taxon>
        <taxon>Streptococcaceae</taxon>
        <taxon>Lactococcus</taxon>
    </lineage>
</organism>
<keyword evidence="1" id="KW-0812">Transmembrane</keyword>
<dbReference type="Proteomes" id="UP000245021">
    <property type="component" value="Unassembled WGS sequence"/>
</dbReference>
<dbReference type="AlphaFoldDB" id="A0A2R5HES4"/>
<gene>
    <name evidence="2" type="ORF">NtB2_00447</name>
</gene>
<evidence type="ECO:0000313" key="2">
    <source>
        <dbReference type="EMBL" id="GBG96336.1"/>
    </source>
</evidence>
<sequence length="325" mass="36111">MTEQSNKRRTARQAWSPTREKLIGISIASVLLGAFSWLYFWSHFFALVSAVLGLGMGLAGLIINRRNKNALALMGTVFSSLGLILALVLMFLPSSSPKTVKQQAKHVQTDSSSRLLPKQAAGDNLGPGYGSAFSWTINDFLQLKIGNEEGKDGEELTSLVAKYGQVQSSSDTQNGNELPLKYLSYSEDVDDTRRQRRVDLEFIQQGDASYRLRKATAYHLGKADNEITGLENPFSQLNYQQLKAGDFDTGDSGSTMKDCFALFGYPKSIEISHFRNPNAKGKRVQGYEAKVIYEDLQVPINRVELDFEQLAGGKFLLAKKEVFKE</sequence>
<evidence type="ECO:0000256" key="1">
    <source>
        <dbReference type="SAM" id="Phobius"/>
    </source>
</evidence>
<dbReference type="EMBL" id="BFFO01000002">
    <property type="protein sequence ID" value="GBG96336.1"/>
    <property type="molecule type" value="Genomic_DNA"/>
</dbReference>
<proteinExistence type="predicted"/>
<accession>A0A2R5HES4</accession>
<feature type="transmembrane region" description="Helical" evidence="1">
    <location>
        <begin position="44"/>
        <end position="63"/>
    </location>
</feature>
<keyword evidence="1" id="KW-0472">Membrane</keyword>
<dbReference type="OrthoDB" id="2361671at2"/>
<evidence type="ECO:0008006" key="4">
    <source>
        <dbReference type="Google" id="ProtNLM"/>
    </source>
</evidence>